<dbReference type="GO" id="GO:0005886">
    <property type="term" value="C:plasma membrane"/>
    <property type="evidence" value="ECO:0007669"/>
    <property type="project" value="TreeGrafter"/>
</dbReference>
<evidence type="ECO:0000259" key="2">
    <source>
        <dbReference type="SMART" id="SM01196"/>
    </source>
</evidence>
<dbReference type="SUPFAM" id="SSF50729">
    <property type="entry name" value="PH domain-like"/>
    <property type="match status" value="1"/>
</dbReference>
<accession>A0A448X9F9</accession>
<reference evidence="3" key="1">
    <citation type="submission" date="2018-11" db="EMBL/GenBank/DDBJ databases">
        <authorList>
            <consortium name="Pathogen Informatics"/>
        </authorList>
    </citation>
    <scope>NUCLEOTIDE SEQUENCE</scope>
</reference>
<dbReference type="GO" id="GO:0005856">
    <property type="term" value="C:cytoskeleton"/>
    <property type="evidence" value="ECO:0007669"/>
    <property type="project" value="TreeGrafter"/>
</dbReference>
<evidence type="ECO:0000313" key="4">
    <source>
        <dbReference type="Proteomes" id="UP000784294"/>
    </source>
</evidence>
<proteinExistence type="predicted"/>
<dbReference type="SMART" id="SM01196">
    <property type="entry name" value="FERM_C"/>
    <property type="match status" value="1"/>
</dbReference>
<keyword evidence="4" id="KW-1185">Reference proteome</keyword>
<evidence type="ECO:0000313" key="3">
    <source>
        <dbReference type="EMBL" id="VEL31550.1"/>
    </source>
</evidence>
<feature type="domain" description="FERM C-terminal PH-like" evidence="2">
    <location>
        <begin position="2"/>
        <end position="145"/>
    </location>
</feature>
<gene>
    <name evidence="3" type="ORF">PXEA_LOCUS24990</name>
</gene>
<feature type="region of interest" description="Disordered" evidence="1">
    <location>
        <begin position="65"/>
        <end position="102"/>
    </location>
</feature>
<comment type="caution">
    <text evidence="3">The sequence shown here is derived from an EMBL/GenBank/DDBJ whole genome shotgun (WGS) entry which is preliminary data.</text>
</comment>
<protein>
    <recommendedName>
        <fullName evidence="2">FERM C-terminal PH-like domain-containing protein</fullName>
    </recommendedName>
</protein>
<dbReference type="InterPro" id="IPR018980">
    <property type="entry name" value="FERM_PH-like_C"/>
</dbReference>
<dbReference type="Gene3D" id="2.30.29.30">
    <property type="entry name" value="Pleckstrin-homology domain (PH domain)/Phosphotyrosine-binding domain (PTB)"/>
    <property type="match status" value="1"/>
</dbReference>
<evidence type="ECO:0000256" key="1">
    <source>
        <dbReference type="SAM" id="MobiDB-lite"/>
    </source>
</evidence>
<dbReference type="EMBL" id="CAAALY010123735">
    <property type="protein sequence ID" value="VEL31550.1"/>
    <property type="molecule type" value="Genomic_DNA"/>
</dbReference>
<dbReference type="PANTHER" id="PTHR23280:SF21">
    <property type="entry name" value="PROTEIN 4.1 HOMOLOG"/>
    <property type="match status" value="1"/>
</dbReference>
<dbReference type="PANTHER" id="PTHR23280">
    <property type="entry name" value="4.1 G PROTEIN"/>
    <property type="match status" value="1"/>
</dbReference>
<dbReference type="InterPro" id="IPR011993">
    <property type="entry name" value="PH-like_dom_sf"/>
</dbReference>
<dbReference type="Pfam" id="PF09380">
    <property type="entry name" value="FERM_C"/>
    <property type="match status" value="1"/>
</dbReference>
<organism evidence="3 4">
    <name type="scientific">Protopolystoma xenopodis</name>
    <dbReference type="NCBI Taxonomy" id="117903"/>
    <lineage>
        <taxon>Eukaryota</taxon>
        <taxon>Metazoa</taxon>
        <taxon>Spiralia</taxon>
        <taxon>Lophotrochozoa</taxon>
        <taxon>Platyhelminthes</taxon>
        <taxon>Monogenea</taxon>
        <taxon>Polyopisthocotylea</taxon>
        <taxon>Polystomatidea</taxon>
        <taxon>Polystomatidae</taxon>
        <taxon>Protopolystoma</taxon>
    </lineage>
</organism>
<dbReference type="Proteomes" id="UP000784294">
    <property type="component" value="Unassembled WGS sequence"/>
</dbReference>
<name>A0A448X9F9_9PLAT</name>
<sequence>MTAKGEEVKVGVHHSGLVVYRDMLRIRNFPWARIVQISYRSRNFELLVRPEPAYGAYLRGKFSRSSSKGPLLNESIGSGGMIGSLKRNSKRRSTSSEDHAVVSDKQGDNLLVELFRCSDDRLTKRLYDTVVESHIFYRQVSSFTKP</sequence>
<dbReference type="GO" id="GO:0031032">
    <property type="term" value="P:actomyosin structure organization"/>
    <property type="evidence" value="ECO:0007669"/>
    <property type="project" value="TreeGrafter"/>
</dbReference>
<dbReference type="AlphaFoldDB" id="A0A448X9F9"/>